<sequence length="75" mass="8358">MVGMTAVTGLMKMPAPSPRSPVLLIPYALFVDREPRVVSAQIAHKHSTVLSAFRILLHVAYTGLLRPDVKMFREQ</sequence>
<accession>A0A915KUE3</accession>
<name>A0A915KUE3_ROMCU</name>
<organism evidence="1 2">
    <name type="scientific">Romanomermis culicivorax</name>
    <name type="common">Nematode worm</name>
    <dbReference type="NCBI Taxonomy" id="13658"/>
    <lineage>
        <taxon>Eukaryota</taxon>
        <taxon>Metazoa</taxon>
        <taxon>Ecdysozoa</taxon>
        <taxon>Nematoda</taxon>
        <taxon>Enoplea</taxon>
        <taxon>Dorylaimia</taxon>
        <taxon>Mermithida</taxon>
        <taxon>Mermithoidea</taxon>
        <taxon>Mermithidae</taxon>
        <taxon>Romanomermis</taxon>
    </lineage>
</organism>
<dbReference type="WBParaSite" id="nRc.2.0.1.t41757-RA">
    <property type="protein sequence ID" value="nRc.2.0.1.t41757-RA"/>
    <property type="gene ID" value="nRc.2.0.1.g41757"/>
</dbReference>
<dbReference type="AlphaFoldDB" id="A0A915KUE3"/>
<keyword evidence="1" id="KW-1185">Reference proteome</keyword>
<dbReference type="Proteomes" id="UP000887565">
    <property type="component" value="Unplaced"/>
</dbReference>
<reference evidence="2" key="1">
    <citation type="submission" date="2022-11" db="UniProtKB">
        <authorList>
            <consortium name="WormBaseParasite"/>
        </authorList>
    </citation>
    <scope>IDENTIFICATION</scope>
</reference>
<protein>
    <submittedName>
        <fullName evidence="2">Uncharacterized protein</fullName>
    </submittedName>
</protein>
<evidence type="ECO:0000313" key="2">
    <source>
        <dbReference type="WBParaSite" id="nRc.2.0.1.t41757-RA"/>
    </source>
</evidence>
<evidence type="ECO:0000313" key="1">
    <source>
        <dbReference type="Proteomes" id="UP000887565"/>
    </source>
</evidence>
<proteinExistence type="predicted"/>